<dbReference type="Proteomes" id="UP001143362">
    <property type="component" value="Unassembled WGS sequence"/>
</dbReference>
<comment type="caution">
    <text evidence="3">The sequence shown here is derived from an EMBL/GenBank/DDBJ whole genome shotgun (WGS) entry which is preliminary data.</text>
</comment>
<proteinExistence type="predicted"/>
<feature type="domain" description="DUF4124" evidence="2">
    <location>
        <begin position="27"/>
        <end position="78"/>
    </location>
</feature>
<feature type="compositionally biased region" description="Low complexity" evidence="1">
    <location>
        <begin position="74"/>
        <end position="86"/>
    </location>
</feature>
<sequence length="160" mass="17356">MGSLTIRLAKFLRQAVPALVLIGTTVLASNVCAEEGYYKWTDTSGRTHLGDRPPPAGTDYKFVSTDTGISRSVAAEAAPGGSAAPAMPKPQASTETVAQQQITIEKNPEYCQQAQANIDTLDSVARIRIRDDDGEMRFLSEEEKATQRRKAEDMIAVHCN</sequence>
<protein>
    <submittedName>
        <fullName evidence="3">DUF4124 domain-containing protein</fullName>
    </submittedName>
</protein>
<accession>A0ABT3TN45</accession>
<dbReference type="EMBL" id="SHNN01000006">
    <property type="protein sequence ID" value="MCX2983195.1"/>
    <property type="molecule type" value="Genomic_DNA"/>
</dbReference>
<evidence type="ECO:0000313" key="3">
    <source>
        <dbReference type="EMBL" id="MCX2983195.1"/>
    </source>
</evidence>
<keyword evidence="4" id="KW-1185">Reference proteome</keyword>
<dbReference type="InterPro" id="IPR025392">
    <property type="entry name" value="DUF4124"/>
</dbReference>
<name>A0ABT3TN45_9GAMM</name>
<evidence type="ECO:0000313" key="4">
    <source>
        <dbReference type="Proteomes" id="UP001143362"/>
    </source>
</evidence>
<evidence type="ECO:0000259" key="2">
    <source>
        <dbReference type="Pfam" id="PF13511"/>
    </source>
</evidence>
<evidence type="ECO:0000256" key="1">
    <source>
        <dbReference type="SAM" id="MobiDB-lite"/>
    </source>
</evidence>
<feature type="region of interest" description="Disordered" evidence="1">
    <location>
        <begin position="74"/>
        <end position="99"/>
    </location>
</feature>
<organism evidence="3 4">
    <name type="scientific">Candidatus Litorirhabdus singularis</name>
    <dbReference type="NCBI Taxonomy" id="2518993"/>
    <lineage>
        <taxon>Bacteria</taxon>
        <taxon>Pseudomonadati</taxon>
        <taxon>Pseudomonadota</taxon>
        <taxon>Gammaproteobacteria</taxon>
        <taxon>Cellvibrionales</taxon>
        <taxon>Halieaceae</taxon>
        <taxon>Candidatus Litorirhabdus</taxon>
    </lineage>
</organism>
<dbReference type="Pfam" id="PF13511">
    <property type="entry name" value="DUF4124"/>
    <property type="match status" value="1"/>
</dbReference>
<gene>
    <name evidence="3" type="ORF">EYC98_20225</name>
</gene>
<reference evidence="3" key="1">
    <citation type="submission" date="2019-02" db="EMBL/GenBank/DDBJ databases">
        <authorList>
            <person name="Li S.-H."/>
        </authorList>
    </citation>
    <scope>NUCLEOTIDE SEQUENCE</scope>
    <source>
        <strain evidence="3">IMCC14734</strain>
    </source>
</reference>